<feature type="region of interest" description="Disordered" evidence="1">
    <location>
        <begin position="1"/>
        <end position="24"/>
    </location>
</feature>
<organism evidence="2 3">
    <name type="scientific">Kipferlia bialata</name>
    <dbReference type="NCBI Taxonomy" id="797122"/>
    <lineage>
        <taxon>Eukaryota</taxon>
        <taxon>Metamonada</taxon>
        <taxon>Carpediemonas-like organisms</taxon>
        <taxon>Kipferlia</taxon>
    </lineage>
</organism>
<sequence length="81" mass="9500">MPPRRRAPRSVIHGTRPVREERETGDRVVRLHEDMSVSVWHKEPETGKMTLRAYYPPLTDFGEFEGYGWVSVTKVEMTLEQ</sequence>
<dbReference type="EMBL" id="BDIP01006282">
    <property type="protein sequence ID" value="GIQ90517.1"/>
    <property type="molecule type" value="Genomic_DNA"/>
</dbReference>
<protein>
    <submittedName>
        <fullName evidence="2">Uncharacterized protein</fullName>
    </submittedName>
</protein>
<evidence type="ECO:0000313" key="3">
    <source>
        <dbReference type="Proteomes" id="UP000265618"/>
    </source>
</evidence>
<accession>A0A9K3D960</accession>
<reference evidence="2 3" key="1">
    <citation type="journal article" date="2018" name="PLoS ONE">
        <title>The draft genome of Kipferlia bialata reveals reductive genome evolution in fornicate parasites.</title>
        <authorList>
            <person name="Tanifuji G."/>
            <person name="Takabayashi S."/>
            <person name="Kume K."/>
            <person name="Takagi M."/>
            <person name="Nakayama T."/>
            <person name="Kamikawa R."/>
            <person name="Inagaki Y."/>
            <person name="Hashimoto T."/>
        </authorList>
    </citation>
    <scope>NUCLEOTIDE SEQUENCE [LARGE SCALE GENOMIC DNA]</scope>
    <source>
        <strain evidence="2">NY0173</strain>
    </source>
</reference>
<evidence type="ECO:0000256" key="1">
    <source>
        <dbReference type="SAM" id="MobiDB-lite"/>
    </source>
</evidence>
<comment type="caution">
    <text evidence="2">The sequence shown here is derived from an EMBL/GenBank/DDBJ whole genome shotgun (WGS) entry which is preliminary data.</text>
</comment>
<dbReference type="AlphaFoldDB" id="A0A9K3D960"/>
<name>A0A9K3D960_9EUKA</name>
<dbReference type="Proteomes" id="UP000265618">
    <property type="component" value="Unassembled WGS sequence"/>
</dbReference>
<feature type="non-terminal residue" evidence="2">
    <location>
        <position position="81"/>
    </location>
</feature>
<keyword evidence="3" id="KW-1185">Reference proteome</keyword>
<gene>
    <name evidence="2" type="ORF">KIPB_013341</name>
</gene>
<proteinExistence type="predicted"/>
<evidence type="ECO:0000313" key="2">
    <source>
        <dbReference type="EMBL" id="GIQ90517.1"/>
    </source>
</evidence>